<feature type="transmembrane region" description="Helical" evidence="1">
    <location>
        <begin position="12"/>
        <end position="35"/>
    </location>
</feature>
<keyword evidence="1" id="KW-1133">Transmembrane helix</keyword>
<evidence type="ECO:0000313" key="2">
    <source>
        <dbReference type="EMBL" id="SFI53514.1"/>
    </source>
</evidence>
<dbReference type="EMBL" id="FORM01000001">
    <property type="protein sequence ID" value="SFI53514.1"/>
    <property type="molecule type" value="Genomic_DNA"/>
</dbReference>
<dbReference type="RefSeq" id="WP_090836669.1">
    <property type="nucleotide sequence ID" value="NZ_FORM01000001.1"/>
</dbReference>
<proteinExistence type="predicted"/>
<evidence type="ECO:0000256" key="1">
    <source>
        <dbReference type="SAM" id="Phobius"/>
    </source>
</evidence>
<reference evidence="3" key="1">
    <citation type="submission" date="2016-10" db="EMBL/GenBank/DDBJ databases">
        <authorList>
            <person name="Varghese N."/>
            <person name="Submissions S."/>
        </authorList>
    </citation>
    <scope>NUCLEOTIDE SEQUENCE [LARGE SCALE GENOMIC DNA]</scope>
    <source>
        <strain evidence="3">DSM 28881</strain>
    </source>
</reference>
<keyword evidence="1" id="KW-0812">Transmembrane</keyword>
<dbReference type="AlphaFoldDB" id="A0A1I3IZT0"/>
<gene>
    <name evidence="2" type="ORF">SAMN05443431_101190</name>
</gene>
<dbReference type="InterPro" id="IPR036465">
    <property type="entry name" value="vWFA_dom_sf"/>
</dbReference>
<dbReference type="SUPFAM" id="SSF53300">
    <property type="entry name" value="vWA-like"/>
    <property type="match status" value="1"/>
</dbReference>
<protein>
    <recommendedName>
        <fullName evidence="4">VWFA domain-containing protein</fullName>
    </recommendedName>
</protein>
<dbReference type="STRING" id="1144750.SAMN05443431_101190"/>
<dbReference type="Proteomes" id="UP000199559">
    <property type="component" value="Unassembled WGS sequence"/>
</dbReference>
<accession>A0A1I3IZT0</accession>
<evidence type="ECO:0008006" key="4">
    <source>
        <dbReference type="Google" id="ProtNLM"/>
    </source>
</evidence>
<organism evidence="2 3">
    <name type="scientific">Olleya namhaensis</name>
    <dbReference type="NCBI Taxonomy" id="1144750"/>
    <lineage>
        <taxon>Bacteria</taxon>
        <taxon>Pseudomonadati</taxon>
        <taxon>Bacteroidota</taxon>
        <taxon>Flavobacteriia</taxon>
        <taxon>Flavobacteriales</taxon>
        <taxon>Flavobacteriaceae</taxon>
    </lineage>
</organism>
<sequence length="264" mass="28033">MKNTYLKKKNNGLKSAFFAVLKSVGVTMILLLAMACGDSDCEYNTYDPCGGSATRPMVDLIILIDTSGSMGAFATQVSNEAQAGIDAALADCDSDLRVMYLGVDGTFNSTNFTTSHRDYLNALPGAPFPLAADLPPSGFLGEQGANAVEDLSNYFDWRDGACRSIFYISDEELDGSSPRGDTANEDLSTANAILGAQSNSVTVFSNYLTYQGLGASILQNYSDLTTQTGGLLFATNSFPLPANYYVDNNVFGDIVCNACNGCTN</sequence>
<dbReference type="Gene3D" id="3.40.50.410">
    <property type="entry name" value="von Willebrand factor, type A domain"/>
    <property type="match status" value="1"/>
</dbReference>
<keyword evidence="3" id="KW-1185">Reference proteome</keyword>
<keyword evidence="1" id="KW-0472">Membrane</keyword>
<evidence type="ECO:0000313" key="3">
    <source>
        <dbReference type="Proteomes" id="UP000199559"/>
    </source>
</evidence>
<name>A0A1I3IZT0_9FLAO</name>